<dbReference type="InParanoid" id="A0A2V0NUD2"/>
<dbReference type="Pfam" id="PF10458">
    <property type="entry name" value="Val_tRNA-synt_C"/>
    <property type="match status" value="1"/>
</dbReference>
<keyword evidence="7" id="KW-0030">Aminoacyl-tRNA synthetase</keyword>
<evidence type="ECO:0000259" key="10">
    <source>
        <dbReference type="Pfam" id="PF10458"/>
    </source>
</evidence>
<reference evidence="11 12" key="1">
    <citation type="journal article" date="2018" name="Sci. Rep.">
        <title>Raphidocelis subcapitata (=Pseudokirchneriella subcapitata) provides an insight into genome evolution and environmental adaptations in the Sphaeropleales.</title>
        <authorList>
            <person name="Suzuki S."/>
            <person name="Yamaguchi H."/>
            <person name="Nakajima N."/>
            <person name="Kawachi M."/>
        </authorList>
    </citation>
    <scope>NUCLEOTIDE SEQUENCE [LARGE SCALE GENOMIC DNA]</scope>
    <source>
        <strain evidence="11 12">NIES-35</strain>
    </source>
</reference>
<keyword evidence="3 11" id="KW-0436">Ligase</keyword>
<evidence type="ECO:0000313" key="12">
    <source>
        <dbReference type="Proteomes" id="UP000247498"/>
    </source>
</evidence>
<evidence type="ECO:0000256" key="6">
    <source>
        <dbReference type="ARBA" id="ARBA00022917"/>
    </source>
</evidence>
<name>A0A2V0NUD2_9CHLO</name>
<comment type="similarity">
    <text evidence="1">Belongs to the class-I aminoacyl-tRNA synthetase family.</text>
</comment>
<organism evidence="11 12">
    <name type="scientific">Raphidocelis subcapitata</name>
    <dbReference type="NCBI Taxonomy" id="307507"/>
    <lineage>
        <taxon>Eukaryota</taxon>
        <taxon>Viridiplantae</taxon>
        <taxon>Chlorophyta</taxon>
        <taxon>core chlorophytes</taxon>
        <taxon>Chlorophyceae</taxon>
        <taxon>CS clade</taxon>
        <taxon>Sphaeropleales</taxon>
        <taxon>Selenastraceae</taxon>
        <taxon>Raphidocelis</taxon>
    </lineage>
</organism>
<dbReference type="GO" id="GO:0004832">
    <property type="term" value="F:valine-tRNA ligase activity"/>
    <property type="evidence" value="ECO:0007669"/>
    <property type="project" value="UniProtKB-EC"/>
</dbReference>
<dbReference type="STRING" id="307507.A0A2V0NUD2"/>
<keyword evidence="9" id="KW-0175">Coiled coil</keyword>
<evidence type="ECO:0000256" key="5">
    <source>
        <dbReference type="ARBA" id="ARBA00022840"/>
    </source>
</evidence>
<evidence type="ECO:0000256" key="9">
    <source>
        <dbReference type="SAM" id="Coils"/>
    </source>
</evidence>
<dbReference type="GO" id="GO:0006438">
    <property type="term" value="P:valyl-tRNA aminoacylation"/>
    <property type="evidence" value="ECO:0007669"/>
    <property type="project" value="InterPro"/>
</dbReference>
<dbReference type="Proteomes" id="UP000247498">
    <property type="component" value="Unassembled WGS sequence"/>
</dbReference>
<dbReference type="PANTHER" id="PTHR11946">
    <property type="entry name" value="VALYL-TRNA SYNTHETASES"/>
    <property type="match status" value="1"/>
</dbReference>
<evidence type="ECO:0000256" key="1">
    <source>
        <dbReference type="ARBA" id="ARBA00005594"/>
    </source>
</evidence>
<dbReference type="EC" id="6.1.1.9" evidence="2"/>
<evidence type="ECO:0000256" key="3">
    <source>
        <dbReference type="ARBA" id="ARBA00022598"/>
    </source>
</evidence>
<sequence length="172" mass="18178">MNEYQYTNPFTQAVVVTLRKLRADYSLTRQRPACFVVCADAARASALASLASEAATLATSSGVEVFGPGARGAPPAGCSVAIVDDVTTVHMLLKGILDPALELAKLDKKRGEAAARAEALRGKMAMPAYQGKTPPAVKAEDEVKLSKLEAEAAAAEQAMADMRQLLESEQQQ</sequence>
<keyword evidence="5" id="KW-0067">ATP-binding</keyword>
<dbReference type="PANTHER" id="PTHR11946:SF109">
    <property type="entry name" value="VALINE--TRNA LIGASE"/>
    <property type="match status" value="1"/>
</dbReference>
<dbReference type="Gene3D" id="1.10.287.380">
    <property type="entry name" value="Valyl-tRNA synthetase, C-terminal domain"/>
    <property type="match status" value="1"/>
</dbReference>
<dbReference type="AlphaFoldDB" id="A0A2V0NUD2"/>
<dbReference type="GO" id="GO:0005829">
    <property type="term" value="C:cytosol"/>
    <property type="evidence" value="ECO:0007669"/>
    <property type="project" value="TreeGrafter"/>
</dbReference>
<dbReference type="InterPro" id="IPR019499">
    <property type="entry name" value="Val-tRNA_synth_tRNA-bd"/>
</dbReference>
<accession>A0A2V0NUD2</accession>
<keyword evidence="4" id="KW-0547">Nucleotide-binding</keyword>
<evidence type="ECO:0000256" key="4">
    <source>
        <dbReference type="ARBA" id="ARBA00022741"/>
    </source>
</evidence>
<proteinExistence type="inferred from homology"/>
<dbReference type="InterPro" id="IPR002303">
    <property type="entry name" value="Valyl-tRNA_ligase"/>
</dbReference>
<gene>
    <name evidence="11" type="ORF">Rsub_01252</name>
</gene>
<feature type="coiled-coil region" evidence="9">
    <location>
        <begin position="136"/>
        <end position="172"/>
    </location>
</feature>
<comment type="caution">
    <text evidence="11">The sequence shown here is derived from an EMBL/GenBank/DDBJ whole genome shotgun (WGS) entry which is preliminary data.</text>
</comment>
<evidence type="ECO:0000256" key="8">
    <source>
        <dbReference type="ARBA" id="ARBA00029936"/>
    </source>
</evidence>
<dbReference type="InterPro" id="IPR037118">
    <property type="entry name" value="Val-tRNA_synth_C_sf"/>
</dbReference>
<dbReference type="EMBL" id="BDRX01000005">
    <property type="protein sequence ID" value="GBF88537.1"/>
    <property type="molecule type" value="Genomic_DNA"/>
</dbReference>
<dbReference type="GO" id="GO:0005524">
    <property type="term" value="F:ATP binding"/>
    <property type="evidence" value="ECO:0007669"/>
    <property type="project" value="UniProtKB-KW"/>
</dbReference>
<keyword evidence="6" id="KW-0648">Protein biosynthesis</keyword>
<evidence type="ECO:0000256" key="2">
    <source>
        <dbReference type="ARBA" id="ARBA00013169"/>
    </source>
</evidence>
<keyword evidence="12" id="KW-1185">Reference proteome</keyword>
<protein>
    <recommendedName>
        <fullName evidence="2">valine--tRNA ligase</fullName>
        <ecNumber evidence="2">6.1.1.9</ecNumber>
    </recommendedName>
    <alternativeName>
        <fullName evidence="8">Valyl-tRNA synthetase</fullName>
    </alternativeName>
</protein>
<feature type="domain" description="Valyl-tRNA synthetase tRNA-binding arm" evidence="10">
    <location>
        <begin position="102"/>
        <end position="162"/>
    </location>
</feature>
<evidence type="ECO:0000256" key="7">
    <source>
        <dbReference type="ARBA" id="ARBA00023146"/>
    </source>
</evidence>
<evidence type="ECO:0000313" key="11">
    <source>
        <dbReference type="EMBL" id="GBF88537.1"/>
    </source>
</evidence>